<dbReference type="EMBL" id="CP133613">
    <property type="protein sequence ID" value="WMV13617.1"/>
    <property type="molecule type" value="Genomic_DNA"/>
</dbReference>
<organism evidence="1 2">
    <name type="scientific">Solanum verrucosum</name>
    <dbReference type="NCBI Taxonomy" id="315347"/>
    <lineage>
        <taxon>Eukaryota</taxon>
        <taxon>Viridiplantae</taxon>
        <taxon>Streptophyta</taxon>
        <taxon>Embryophyta</taxon>
        <taxon>Tracheophyta</taxon>
        <taxon>Spermatophyta</taxon>
        <taxon>Magnoliopsida</taxon>
        <taxon>eudicotyledons</taxon>
        <taxon>Gunneridae</taxon>
        <taxon>Pentapetalae</taxon>
        <taxon>asterids</taxon>
        <taxon>lamiids</taxon>
        <taxon>Solanales</taxon>
        <taxon>Solanaceae</taxon>
        <taxon>Solanoideae</taxon>
        <taxon>Solaneae</taxon>
        <taxon>Solanum</taxon>
    </lineage>
</organism>
<gene>
    <name evidence="1" type="ORF">MTR67_007002</name>
</gene>
<evidence type="ECO:0000313" key="1">
    <source>
        <dbReference type="EMBL" id="WMV13617.1"/>
    </source>
</evidence>
<protein>
    <recommendedName>
        <fullName evidence="3">Reverse transcriptase zinc-binding domain-containing protein</fullName>
    </recommendedName>
</protein>
<evidence type="ECO:0008006" key="3">
    <source>
        <dbReference type="Google" id="ProtNLM"/>
    </source>
</evidence>
<dbReference type="Proteomes" id="UP001234989">
    <property type="component" value="Chromosome 2"/>
</dbReference>
<dbReference type="PANTHER" id="PTHR36617">
    <property type="entry name" value="PROTEIN, PUTATIVE-RELATED"/>
    <property type="match status" value="1"/>
</dbReference>
<dbReference type="PANTHER" id="PTHR36617:SF16">
    <property type="entry name" value="OS04G0516500 PROTEIN"/>
    <property type="match status" value="1"/>
</dbReference>
<keyword evidence="2" id="KW-1185">Reference proteome</keyword>
<accession>A0AAF0PZ12</accession>
<name>A0AAF0PZ12_SOLVR</name>
<sequence>MWGNFVIKVGNGRKTMFWNDVWVRQTPLIYNLNQQKLATISEVKNAQGWNLSFRRFLNDWEVERMVQFYNTLEQAKSLNFEEDRLLWKLDKDGKFRVKAAYKLLDISTETKEWWPWKMIRKGKIPHKACFTWLVANQAILTQ</sequence>
<proteinExistence type="predicted"/>
<reference evidence="1" key="1">
    <citation type="submission" date="2023-08" db="EMBL/GenBank/DDBJ databases">
        <title>A de novo genome assembly of Solanum verrucosum Schlechtendal, a Mexican diploid species geographically isolated from the other diploid A-genome species in potato relatives.</title>
        <authorList>
            <person name="Hosaka K."/>
        </authorList>
    </citation>
    <scope>NUCLEOTIDE SEQUENCE</scope>
    <source>
        <tissue evidence="1">Young leaves</tissue>
    </source>
</reference>
<evidence type="ECO:0000313" key="2">
    <source>
        <dbReference type="Proteomes" id="UP001234989"/>
    </source>
</evidence>
<dbReference type="AlphaFoldDB" id="A0AAF0PZ12"/>